<proteinExistence type="predicted"/>
<dbReference type="Proteomes" id="UP001297581">
    <property type="component" value="Unassembled WGS sequence"/>
</dbReference>
<dbReference type="RefSeq" id="WP_240592271.1">
    <property type="nucleotide sequence ID" value="NZ_JAKUDL010000008.1"/>
</dbReference>
<evidence type="ECO:0000256" key="1">
    <source>
        <dbReference type="SAM" id="SignalP"/>
    </source>
</evidence>
<keyword evidence="3" id="KW-1185">Reference proteome</keyword>
<dbReference type="CDD" id="cd09030">
    <property type="entry name" value="DUF1425"/>
    <property type="match status" value="1"/>
</dbReference>
<dbReference type="EMBL" id="JAKUDL010000008">
    <property type="protein sequence ID" value="MCH4296203.1"/>
    <property type="molecule type" value="Genomic_DNA"/>
</dbReference>
<dbReference type="Pfam" id="PF07233">
    <property type="entry name" value="DUF1425"/>
    <property type="match status" value="1"/>
</dbReference>
<feature type="signal peptide" evidence="1">
    <location>
        <begin position="1"/>
        <end position="20"/>
    </location>
</feature>
<name>A0AAJ1BKA5_9GAMM</name>
<dbReference type="Gene3D" id="2.60.40.3230">
    <property type="match status" value="1"/>
</dbReference>
<dbReference type="InterPro" id="IPR038483">
    <property type="entry name" value="YcfL-like_sf"/>
</dbReference>
<dbReference type="AlphaFoldDB" id="A0AAJ1BKA5"/>
<evidence type="ECO:0000313" key="2">
    <source>
        <dbReference type="EMBL" id="MCH4296203.1"/>
    </source>
</evidence>
<organism evidence="2 3">
    <name type="scientific">Shewanella zhuhaiensis</name>
    <dbReference type="NCBI Taxonomy" id="2919576"/>
    <lineage>
        <taxon>Bacteria</taxon>
        <taxon>Pseudomonadati</taxon>
        <taxon>Pseudomonadota</taxon>
        <taxon>Gammaproteobacteria</taxon>
        <taxon>Alteromonadales</taxon>
        <taxon>Shewanellaceae</taxon>
        <taxon>Shewanella</taxon>
    </lineage>
</organism>
<accession>A0AAJ1BKA5</accession>
<keyword evidence="1" id="KW-0732">Signal</keyword>
<evidence type="ECO:0000313" key="3">
    <source>
        <dbReference type="Proteomes" id="UP001297581"/>
    </source>
</evidence>
<gene>
    <name evidence="2" type="ORF">MJ923_17985</name>
</gene>
<dbReference type="InterPro" id="IPR010824">
    <property type="entry name" value="DUF1425"/>
</dbReference>
<protein>
    <submittedName>
        <fullName evidence="2">YcfL family protein</fullName>
    </submittedName>
</protein>
<dbReference type="PROSITE" id="PS51257">
    <property type="entry name" value="PROKAR_LIPOPROTEIN"/>
    <property type="match status" value="1"/>
</dbReference>
<sequence>MKKGMTLLLAAVLAMGVAGCAKHTAGVSVASSGETRVDNATFGREVSVTNLSLLGSGDMLKGTALIASKVSTDLRLQYKFSWYDAQGILVEGEGQSWQSLKLHGMQQQQVSSVAPNQSASRFEVYVRKAFSN</sequence>
<reference evidence="2 3" key="1">
    <citation type="submission" date="2022-02" db="EMBL/GenBank/DDBJ databases">
        <title>The genome sequence of Shewanella sp. 3B26.</title>
        <authorList>
            <person name="Du J."/>
        </authorList>
    </citation>
    <scope>NUCLEOTIDE SEQUENCE [LARGE SCALE GENOMIC DNA]</scope>
    <source>
        <strain evidence="2 3">3B26</strain>
    </source>
</reference>
<feature type="chain" id="PRO_5042478154" evidence="1">
    <location>
        <begin position="21"/>
        <end position="132"/>
    </location>
</feature>
<comment type="caution">
    <text evidence="2">The sequence shown here is derived from an EMBL/GenBank/DDBJ whole genome shotgun (WGS) entry which is preliminary data.</text>
</comment>